<evidence type="ECO:0000256" key="8">
    <source>
        <dbReference type="ARBA" id="ARBA00022723"/>
    </source>
</evidence>
<evidence type="ECO:0000256" key="4">
    <source>
        <dbReference type="ARBA" id="ARBA00022490"/>
    </source>
</evidence>
<keyword evidence="9 15" id="KW-0227">DNA damage</keyword>
<evidence type="ECO:0000256" key="1">
    <source>
        <dbReference type="ARBA" id="ARBA00004496"/>
    </source>
</evidence>
<dbReference type="InterPro" id="IPR022880">
    <property type="entry name" value="DNApol_IV"/>
</dbReference>
<gene>
    <name evidence="15" type="primary">dinB</name>
    <name evidence="17" type="ORF">UU50_C0009G0011</name>
</gene>
<dbReference type="NCBIfam" id="NF002677">
    <property type="entry name" value="PRK02406.1"/>
    <property type="match status" value="1"/>
</dbReference>
<evidence type="ECO:0000256" key="15">
    <source>
        <dbReference type="HAMAP-Rule" id="MF_01113"/>
    </source>
</evidence>
<feature type="domain" description="UmuC" evidence="16">
    <location>
        <begin position="4"/>
        <end position="191"/>
    </location>
</feature>
<dbReference type="CDD" id="cd03586">
    <property type="entry name" value="PolY_Pol_IV_kappa"/>
    <property type="match status" value="1"/>
</dbReference>
<dbReference type="SUPFAM" id="SSF100879">
    <property type="entry name" value="Lesion bypass DNA polymerase (Y-family), little finger domain"/>
    <property type="match status" value="1"/>
</dbReference>
<dbReference type="GO" id="GO:0009432">
    <property type="term" value="P:SOS response"/>
    <property type="evidence" value="ECO:0007669"/>
    <property type="project" value="TreeGrafter"/>
</dbReference>
<dbReference type="InterPro" id="IPR017961">
    <property type="entry name" value="DNA_pol_Y-fam_little_finger"/>
</dbReference>
<evidence type="ECO:0000256" key="10">
    <source>
        <dbReference type="ARBA" id="ARBA00022842"/>
    </source>
</evidence>
<dbReference type="InterPro" id="IPR053848">
    <property type="entry name" value="IMS_HHH_1"/>
</dbReference>
<keyword evidence="4 15" id="KW-0963">Cytoplasm</keyword>
<dbReference type="InterPro" id="IPR001126">
    <property type="entry name" value="UmuC"/>
</dbReference>
<keyword evidence="7 15" id="KW-0235">DNA replication</keyword>
<evidence type="ECO:0000256" key="9">
    <source>
        <dbReference type="ARBA" id="ARBA00022763"/>
    </source>
</evidence>
<dbReference type="GO" id="GO:0000287">
    <property type="term" value="F:magnesium ion binding"/>
    <property type="evidence" value="ECO:0007669"/>
    <property type="project" value="UniProtKB-UniRule"/>
</dbReference>
<feature type="active site" evidence="15">
    <location>
        <position position="108"/>
    </location>
</feature>
<evidence type="ECO:0000256" key="5">
    <source>
        <dbReference type="ARBA" id="ARBA00022679"/>
    </source>
</evidence>
<evidence type="ECO:0000256" key="2">
    <source>
        <dbReference type="ARBA" id="ARBA00010945"/>
    </source>
</evidence>
<dbReference type="Proteomes" id="UP000033930">
    <property type="component" value="Unassembled WGS sequence"/>
</dbReference>
<evidence type="ECO:0000256" key="3">
    <source>
        <dbReference type="ARBA" id="ARBA00022457"/>
    </source>
</evidence>
<comment type="subcellular location">
    <subcellularLocation>
        <location evidence="1 15">Cytoplasm</location>
    </subcellularLocation>
</comment>
<evidence type="ECO:0000256" key="6">
    <source>
        <dbReference type="ARBA" id="ARBA00022695"/>
    </source>
</evidence>
<dbReference type="PROSITE" id="PS50173">
    <property type="entry name" value="UMUC"/>
    <property type="match status" value="1"/>
</dbReference>
<feature type="binding site" evidence="15">
    <location>
        <position position="8"/>
    </location>
    <ligand>
        <name>Mg(2+)</name>
        <dbReference type="ChEBI" id="CHEBI:18420"/>
    </ligand>
</feature>
<reference evidence="17 18" key="1">
    <citation type="journal article" date="2015" name="Nature">
        <title>rRNA introns, odd ribosomes, and small enigmatic genomes across a large radiation of phyla.</title>
        <authorList>
            <person name="Brown C.T."/>
            <person name="Hug L.A."/>
            <person name="Thomas B.C."/>
            <person name="Sharon I."/>
            <person name="Castelle C.J."/>
            <person name="Singh A."/>
            <person name="Wilkins M.J."/>
            <person name="Williams K.H."/>
            <person name="Banfield J.F."/>
        </authorList>
    </citation>
    <scope>NUCLEOTIDE SEQUENCE [LARGE SCALE GENOMIC DNA]</scope>
</reference>
<keyword evidence="5 15" id="KW-0808">Transferase</keyword>
<keyword evidence="6 15" id="KW-0548">Nucleotidyltransferase</keyword>
<comment type="function">
    <text evidence="15">Poorly processive, error-prone DNA polymerase involved in untargeted mutagenesis. Copies undamaged DNA at stalled replication forks, which arise in vivo from mismatched or misaligned primer ends. These misaligned primers can be extended by PolIV. Exhibits no 3'-5' exonuclease (proofreading) activity. May be involved in translesional synthesis, in conjunction with the beta clamp from PolIII.</text>
</comment>
<feature type="site" description="Substrate discrimination" evidence="15">
    <location>
        <position position="13"/>
    </location>
</feature>
<accession>A0A0G0VEB6</accession>
<dbReference type="GO" id="GO:0003684">
    <property type="term" value="F:damaged DNA binding"/>
    <property type="evidence" value="ECO:0007669"/>
    <property type="project" value="InterPro"/>
</dbReference>
<evidence type="ECO:0000256" key="12">
    <source>
        <dbReference type="ARBA" id="ARBA00023125"/>
    </source>
</evidence>
<proteinExistence type="inferred from homology"/>
<evidence type="ECO:0000256" key="11">
    <source>
        <dbReference type="ARBA" id="ARBA00022932"/>
    </source>
</evidence>
<dbReference type="PATRIC" id="fig|1618983.3.peg.444"/>
<dbReference type="EMBL" id="LCAW01000009">
    <property type="protein sequence ID" value="KKR99194.1"/>
    <property type="molecule type" value="Genomic_DNA"/>
</dbReference>
<dbReference type="SUPFAM" id="SSF56672">
    <property type="entry name" value="DNA/RNA polymerases"/>
    <property type="match status" value="1"/>
</dbReference>
<feature type="binding site" evidence="15">
    <location>
        <position position="107"/>
    </location>
    <ligand>
        <name>Mg(2+)</name>
        <dbReference type="ChEBI" id="CHEBI:18420"/>
    </ligand>
</feature>
<dbReference type="Gene3D" id="3.30.70.270">
    <property type="match status" value="1"/>
</dbReference>
<dbReference type="GO" id="GO:0006261">
    <property type="term" value="P:DNA-templated DNA replication"/>
    <property type="evidence" value="ECO:0007669"/>
    <property type="project" value="UniProtKB-UniRule"/>
</dbReference>
<dbReference type="HAMAP" id="MF_01113">
    <property type="entry name" value="DNApol_IV"/>
    <property type="match status" value="1"/>
</dbReference>
<dbReference type="PANTHER" id="PTHR11076">
    <property type="entry name" value="DNA REPAIR POLYMERASE UMUC / TRANSFERASE FAMILY MEMBER"/>
    <property type="match status" value="1"/>
</dbReference>
<comment type="caution">
    <text evidence="17">The sequence shown here is derived from an EMBL/GenBank/DDBJ whole genome shotgun (WGS) entry which is preliminary data.</text>
</comment>
<evidence type="ECO:0000256" key="7">
    <source>
        <dbReference type="ARBA" id="ARBA00022705"/>
    </source>
</evidence>
<evidence type="ECO:0000256" key="13">
    <source>
        <dbReference type="ARBA" id="ARBA00023204"/>
    </source>
</evidence>
<dbReference type="InterPro" id="IPR050116">
    <property type="entry name" value="DNA_polymerase-Y"/>
</dbReference>
<evidence type="ECO:0000313" key="17">
    <source>
        <dbReference type="EMBL" id="KKR99194.1"/>
    </source>
</evidence>
<keyword evidence="8 15" id="KW-0479">Metal-binding</keyword>
<protein>
    <recommendedName>
        <fullName evidence="15">DNA polymerase IV</fullName>
        <shortName evidence="15">Pol IV</shortName>
        <ecNumber evidence="15">2.7.7.7</ecNumber>
    </recommendedName>
</protein>
<dbReference type="AlphaFoldDB" id="A0A0G0VEB6"/>
<name>A0A0G0VEB6_9BACT</name>
<dbReference type="PANTHER" id="PTHR11076:SF33">
    <property type="entry name" value="DNA POLYMERASE KAPPA"/>
    <property type="match status" value="1"/>
</dbReference>
<dbReference type="Gene3D" id="3.30.1490.100">
    <property type="entry name" value="DNA polymerase, Y-family, little finger domain"/>
    <property type="match status" value="1"/>
</dbReference>
<comment type="subunit">
    <text evidence="15">Monomer.</text>
</comment>
<sequence>MSIILHIDFNSFFASVEQQANPFLRGKPIAITGKRGLKDMKRSIIATASIEAKKLGIKPPISAIEAKQICPQLILLPGDMRKYSEITKRMLKALRDNSDSVEQFSTDEAFADITKTAQDYFGATIIAQIIRNEIKKTCGNRCTVSIGIGPNRTIAKLASGTIKPNGFTVIQPNKVLSFLDSQPIGNLCGIGRATEAHLNELGIDSFPKLRLADKELLLREFKQVTGNWLYNIARGIDNNLVDPLEEAPKSVGHSYTFPYDLELDGEIKTNLLALADQVAYRLRKDKLSAQVVSFFVRYHDFSGNHAQIRLSQPAQDGLTLYKNAWALLDRVRNNQKRIRLMGISTSGLLESDAPVSLFLKDKKMQHTLKAYDCIAHKFGSQAISRAATMKTFFQERASGWHYDHEL</sequence>
<dbReference type="EC" id="2.7.7.7" evidence="15"/>
<comment type="similarity">
    <text evidence="2 15">Belongs to the DNA polymerase type-Y family.</text>
</comment>
<evidence type="ECO:0000256" key="14">
    <source>
        <dbReference type="ARBA" id="ARBA00049244"/>
    </source>
</evidence>
<evidence type="ECO:0000259" key="16">
    <source>
        <dbReference type="PROSITE" id="PS50173"/>
    </source>
</evidence>
<dbReference type="InterPro" id="IPR036775">
    <property type="entry name" value="DNA_pol_Y-fam_lit_finger_sf"/>
</dbReference>
<dbReference type="Gene3D" id="3.40.1170.60">
    <property type="match status" value="1"/>
</dbReference>
<dbReference type="InterPro" id="IPR043128">
    <property type="entry name" value="Rev_trsase/Diguanyl_cyclase"/>
</dbReference>
<dbReference type="GO" id="GO:0003887">
    <property type="term" value="F:DNA-directed DNA polymerase activity"/>
    <property type="evidence" value="ECO:0007669"/>
    <property type="project" value="UniProtKB-UniRule"/>
</dbReference>
<dbReference type="GO" id="GO:0006281">
    <property type="term" value="P:DNA repair"/>
    <property type="evidence" value="ECO:0007669"/>
    <property type="project" value="UniProtKB-UniRule"/>
</dbReference>
<keyword evidence="3 15" id="KW-0515">Mutator protein</keyword>
<keyword evidence="12 15" id="KW-0238">DNA-binding</keyword>
<keyword evidence="10 15" id="KW-0460">Magnesium</keyword>
<comment type="catalytic activity">
    <reaction evidence="14 15">
        <text>DNA(n) + a 2'-deoxyribonucleoside 5'-triphosphate = DNA(n+1) + diphosphate</text>
        <dbReference type="Rhea" id="RHEA:22508"/>
        <dbReference type="Rhea" id="RHEA-COMP:17339"/>
        <dbReference type="Rhea" id="RHEA-COMP:17340"/>
        <dbReference type="ChEBI" id="CHEBI:33019"/>
        <dbReference type="ChEBI" id="CHEBI:61560"/>
        <dbReference type="ChEBI" id="CHEBI:173112"/>
        <dbReference type="EC" id="2.7.7.7"/>
    </reaction>
</comment>
<organism evidence="17 18">
    <name type="scientific">Candidatus Uhrbacteria bacterium GW2011_GWC1_41_20</name>
    <dbReference type="NCBI Taxonomy" id="1618983"/>
    <lineage>
        <taxon>Bacteria</taxon>
        <taxon>Candidatus Uhriibacteriota</taxon>
    </lineage>
</organism>
<dbReference type="GO" id="GO:0005829">
    <property type="term" value="C:cytosol"/>
    <property type="evidence" value="ECO:0007669"/>
    <property type="project" value="TreeGrafter"/>
</dbReference>
<keyword evidence="13 15" id="KW-0234">DNA repair</keyword>
<dbReference type="Pfam" id="PF21999">
    <property type="entry name" value="IMS_HHH_1"/>
    <property type="match status" value="1"/>
</dbReference>
<evidence type="ECO:0000313" key="18">
    <source>
        <dbReference type="Proteomes" id="UP000033930"/>
    </source>
</evidence>
<comment type="cofactor">
    <cofactor evidence="15">
        <name>Mg(2+)</name>
        <dbReference type="ChEBI" id="CHEBI:18420"/>
    </cofactor>
    <text evidence="15">Binds 2 magnesium ions per subunit.</text>
</comment>
<dbReference type="Pfam" id="PF00817">
    <property type="entry name" value="IMS"/>
    <property type="match status" value="1"/>
</dbReference>
<dbReference type="GO" id="GO:0042276">
    <property type="term" value="P:error-prone translesion synthesis"/>
    <property type="evidence" value="ECO:0007669"/>
    <property type="project" value="TreeGrafter"/>
</dbReference>
<dbReference type="Gene3D" id="1.10.150.20">
    <property type="entry name" value="5' to 3' exonuclease, C-terminal subdomain"/>
    <property type="match status" value="1"/>
</dbReference>
<dbReference type="InterPro" id="IPR043502">
    <property type="entry name" value="DNA/RNA_pol_sf"/>
</dbReference>
<dbReference type="Pfam" id="PF11799">
    <property type="entry name" value="IMS_C"/>
    <property type="match status" value="1"/>
</dbReference>
<keyword evidence="11 15" id="KW-0239">DNA-directed DNA polymerase</keyword>